<gene>
    <name evidence="6" type="primary">LOC101855977</name>
</gene>
<dbReference type="InterPro" id="IPR029071">
    <property type="entry name" value="Ubiquitin-like_domsf"/>
</dbReference>
<dbReference type="InterPro" id="IPR039773">
    <property type="entry name" value="BAG_chaperone_regulator"/>
</dbReference>
<dbReference type="SUPFAM" id="SSF54236">
    <property type="entry name" value="Ubiquitin-like"/>
    <property type="match status" value="1"/>
</dbReference>
<feature type="coiled-coil region" evidence="2">
    <location>
        <begin position="191"/>
        <end position="222"/>
    </location>
</feature>
<evidence type="ECO:0000313" key="5">
    <source>
        <dbReference type="Proteomes" id="UP000694888"/>
    </source>
</evidence>
<feature type="compositionally biased region" description="Polar residues" evidence="3">
    <location>
        <begin position="115"/>
        <end position="126"/>
    </location>
</feature>
<dbReference type="Pfam" id="PF02179">
    <property type="entry name" value="BAG"/>
    <property type="match status" value="1"/>
</dbReference>
<feature type="region of interest" description="Disordered" evidence="3">
    <location>
        <begin position="106"/>
        <end position="126"/>
    </location>
</feature>
<organism evidence="5 6">
    <name type="scientific">Aplysia californica</name>
    <name type="common">California sea hare</name>
    <dbReference type="NCBI Taxonomy" id="6500"/>
    <lineage>
        <taxon>Eukaryota</taxon>
        <taxon>Metazoa</taxon>
        <taxon>Spiralia</taxon>
        <taxon>Lophotrochozoa</taxon>
        <taxon>Mollusca</taxon>
        <taxon>Gastropoda</taxon>
        <taxon>Heterobranchia</taxon>
        <taxon>Euthyneura</taxon>
        <taxon>Tectipleura</taxon>
        <taxon>Aplysiida</taxon>
        <taxon>Aplysioidea</taxon>
        <taxon>Aplysiidae</taxon>
        <taxon>Aplysia</taxon>
    </lineage>
</organism>
<evidence type="ECO:0000256" key="3">
    <source>
        <dbReference type="SAM" id="MobiDB-lite"/>
    </source>
</evidence>
<dbReference type="Gene3D" id="1.20.58.120">
    <property type="entry name" value="BAG domain"/>
    <property type="match status" value="1"/>
</dbReference>
<keyword evidence="1" id="KW-0143">Chaperone</keyword>
<dbReference type="SUPFAM" id="SSF63491">
    <property type="entry name" value="BAG domain"/>
    <property type="match status" value="1"/>
</dbReference>
<evidence type="ECO:0000259" key="4">
    <source>
        <dbReference type="PROSITE" id="PS51035"/>
    </source>
</evidence>
<evidence type="ECO:0000256" key="2">
    <source>
        <dbReference type="SAM" id="Coils"/>
    </source>
</evidence>
<reference evidence="6" key="1">
    <citation type="submission" date="2025-08" db="UniProtKB">
        <authorList>
            <consortium name="RefSeq"/>
        </authorList>
    </citation>
    <scope>IDENTIFICATION</scope>
</reference>
<dbReference type="RefSeq" id="XP_005108571.1">
    <property type="nucleotide sequence ID" value="XM_005108514.3"/>
</dbReference>
<keyword evidence="2" id="KW-0175">Coiled coil</keyword>
<feature type="domain" description="BAG" evidence="4">
    <location>
        <begin position="167"/>
        <end position="209"/>
    </location>
</feature>
<dbReference type="InterPro" id="IPR003103">
    <property type="entry name" value="BAG_domain"/>
</dbReference>
<evidence type="ECO:0000313" key="6">
    <source>
        <dbReference type="RefSeq" id="XP_005108571.1"/>
    </source>
</evidence>
<evidence type="ECO:0000256" key="1">
    <source>
        <dbReference type="ARBA" id="ARBA00023186"/>
    </source>
</evidence>
<dbReference type="Proteomes" id="UP000694888">
    <property type="component" value="Unplaced"/>
</dbReference>
<accession>A0ABM0K4I8</accession>
<dbReference type="GeneID" id="101855977"/>
<dbReference type="InterPro" id="IPR036533">
    <property type="entry name" value="BAG_dom_sf"/>
</dbReference>
<dbReference type="PANTHER" id="PTHR12329">
    <property type="entry name" value="BCL2-ASSOCIATED ATHANOGENE"/>
    <property type="match status" value="1"/>
</dbReference>
<dbReference type="PROSITE" id="PS51035">
    <property type="entry name" value="BAG"/>
    <property type="match status" value="1"/>
</dbReference>
<proteinExistence type="predicted"/>
<dbReference type="Gene3D" id="3.10.20.90">
    <property type="entry name" value="Phosphatidylinositol 3-kinase Catalytic Subunit, Chain A, domain 1"/>
    <property type="match status" value="1"/>
</dbReference>
<dbReference type="PANTHER" id="PTHR12329:SF16">
    <property type="entry name" value="BAG FAMILY MOLECULAR CHAPERONE REGULATOR 1"/>
    <property type="match status" value="1"/>
</dbReference>
<keyword evidence="5" id="KW-1185">Reference proteome</keyword>
<protein>
    <submittedName>
        <fullName evidence="6">Uncharacterized protein LOC101855977</fullName>
    </submittedName>
</protein>
<sequence>MASRSRSSRTRGSSETLDLVLVFGVKKLPIHLDLLEEEGRAERLNLYHLSQAVYRETQVEPSCQKIIFRGRTLFKPNDLDTVFMNSSLSSLGLRDGDRVMVLGRKASERRDSSESKGSQDSNNPLTQLSSEVDAICGRCEQHISAVGDARDLASLKAGKKCIMGIHEESMKLLEKIDSTPAREDEDYRKQRKSLVNKLQALLDRCEDHLDKVKQKIRTLEQDGRPS</sequence>
<name>A0ABM0K4I8_APLCA</name>